<keyword evidence="3" id="KW-1185">Reference proteome</keyword>
<accession>A0AAN9FV35</accession>
<protein>
    <submittedName>
        <fullName evidence="2">Uncharacterized protein</fullName>
    </submittedName>
</protein>
<name>A0AAN9FV35_CROPI</name>
<dbReference type="Proteomes" id="UP001372338">
    <property type="component" value="Unassembled WGS sequence"/>
</dbReference>
<dbReference type="AlphaFoldDB" id="A0AAN9FV35"/>
<dbReference type="EMBL" id="JAYWIO010000002">
    <property type="protein sequence ID" value="KAK7281524.1"/>
    <property type="molecule type" value="Genomic_DNA"/>
</dbReference>
<evidence type="ECO:0000313" key="3">
    <source>
        <dbReference type="Proteomes" id="UP001372338"/>
    </source>
</evidence>
<feature type="region of interest" description="Disordered" evidence="1">
    <location>
        <begin position="42"/>
        <end position="76"/>
    </location>
</feature>
<comment type="caution">
    <text evidence="2">The sequence shown here is derived from an EMBL/GenBank/DDBJ whole genome shotgun (WGS) entry which is preliminary data.</text>
</comment>
<proteinExistence type="predicted"/>
<organism evidence="2 3">
    <name type="scientific">Crotalaria pallida</name>
    <name type="common">Smooth rattlebox</name>
    <name type="synonym">Crotalaria striata</name>
    <dbReference type="NCBI Taxonomy" id="3830"/>
    <lineage>
        <taxon>Eukaryota</taxon>
        <taxon>Viridiplantae</taxon>
        <taxon>Streptophyta</taxon>
        <taxon>Embryophyta</taxon>
        <taxon>Tracheophyta</taxon>
        <taxon>Spermatophyta</taxon>
        <taxon>Magnoliopsida</taxon>
        <taxon>eudicotyledons</taxon>
        <taxon>Gunneridae</taxon>
        <taxon>Pentapetalae</taxon>
        <taxon>rosids</taxon>
        <taxon>fabids</taxon>
        <taxon>Fabales</taxon>
        <taxon>Fabaceae</taxon>
        <taxon>Papilionoideae</taxon>
        <taxon>50 kb inversion clade</taxon>
        <taxon>genistoids sensu lato</taxon>
        <taxon>core genistoids</taxon>
        <taxon>Crotalarieae</taxon>
        <taxon>Crotalaria</taxon>
    </lineage>
</organism>
<evidence type="ECO:0000256" key="1">
    <source>
        <dbReference type="SAM" id="MobiDB-lite"/>
    </source>
</evidence>
<feature type="compositionally biased region" description="Basic and acidic residues" evidence="1">
    <location>
        <begin position="61"/>
        <end position="76"/>
    </location>
</feature>
<evidence type="ECO:0000313" key="2">
    <source>
        <dbReference type="EMBL" id="KAK7281524.1"/>
    </source>
</evidence>
<gene>
    <name evidence="2" type="ORF">RIF29_09598</name>
</gene>
<reference evidence="2 3" key="1">
    <citation type="submission" date="2024-01" db="EMBL/GenBank/DDBJ databases">
        <title>The genomes of 5 underutilized Papilionoideae crops provide insights into root nodulation and disease resistanc.</title>
        <authorList>
            <person name="Yuan L."/>
        </authorList>
    </citation>
    <scope>NUCLEOTIDE SEQUENCE [LARGE SCALE GENOMIC DNA]</scope>
    <source>
        <strain evidence="2">ZHUSHIDOU_FW_LH</strain>
        <tissue evidence="2">Leaf</tissue>
    </source>
</reference>
<sequence>MRHQLTVCFGYSLLPCHSDIHYVDITHGQTVHFNSLGGERFKDDISGDDDESEIASKGKAKKGEATKEKRETSRNA</sequence>